<keyword evidence="2" id="KW-1185">Reference proteome</keyword>
<sequence length="36" mass="4127">MGVSHTHRRVWRERIPTRFALTSKATSPFQGEVESA</sequence>
<protein>
    <submittedName>
        <fullName evidence="1">Uncharacterized protein</fullName>
    </submittedName>
</protein>
<accession>A0A508T173</accession>
<evidence type="ECO:0000313" key="1">
    <source>
        <dbReference type="EMBL" id="VIO68573.1"/>
    </source>
</evidence>
<organism evidence="1 2">
    <name type="scientific">Bradyrhizobium ivorense</name>
    <dbReference type="NCBI Taxonomy" id="2511166"/>
    <lineage>
        <taxon>Bacteria</taxon>
        <taxon>Pseudomonadati</taxon>
        <taxon>Pseudomonadota</taxon>
        <taxon>Alphaproteobacteria</taxon>
        <taxon>Hyphomicrobiales</taxon>
        <taxon>Nitrobacteraceae</taxon>
        <taxon>Bradyrhizobium</taxon>
    </lineage>
</organism>
<comment type="caution">
    <text evidence="1">The sequence shown here is derived from an EMBL/GenBank/DDBJ whole genome shotgun (WGS) entry which is preliminary data.</text>
</comment>
<name>A0A508T173_9BRAD</name>
<evidence type="ECO:0000313" key="2">
    <source>
        <dbReference type="Proteomes" id="UP000328092"/>
    </source>
</evidence>
<reference evidence="1" key="1">
    <citation type="submission" date="2019-02" db="EMBL/GenBank/DDBJ databases">
        <authorList>
            <person name="Pothier F.J."/>
        </authorList>
    </citation>
    <scope>NUCLEOTIDE SEQUENCE</scope>
    <source>
        <strain evidence="1">CI-1B</strain>
    </source>
</reference>
<proteinExistence type="predicted"/>
<dbReference type="EMBL" id="CAADFC020000007">
    <property type="protein sequence ID" value="VIO68573.1"/>
    <property type="molecule type" value="Genomic_DNA"/>
</dbReference>
<gene>
    <name evidence="1" type="ORF">CI1B_21950</name>
</gene>
<dbReference type="AlphaFoldDB" id="A0A508T173"/>
<dbReference type="Proteomes" id="UP000328092">
    <property type="component" value="Unassembled WGS sequence"/>
</dbReference>